<gene>
    <name evidence="3" type="ORF">DFJ68_1807</name>
</gene>
<dbReference type="RefSeq" id="WP_121032539.1">
    <property type="nucleotide sequence ID" value="NZ_RBXT01000001.1"/>
</dbReference>
<keyword evidence="4" id="KW-1185">Reference proteome</keyword>
<dbReference type="Gene3D" id="3.30.530.20">
    <property type="match status" value="1"/>
</dbReference>
<organism evidence="3 4">
    <name type="scientific">Terracoccus luteus</name>
    <dbReference type="NCBI Taxonomy" id="53356"/>
    <lineage>
        <taxon>Bacteria</taxon>
        <taxon>Bacillati</taxon>
        <taxon>Actinomycetota</taxon>
        <taxon>Actinomycetes</taxon>
        <taxon>Micrococcales</taxon>
        <taxon>Intrasporangiaceae</taxon>
        <taxon>Terracoccus</taxon>
    </lineage>
</organism>
<evidence type="ECO:0000256" key="1">
    <source>
        <dbReference type="ARBA" id="ARBA00006817"/>
    </source>
</evidence>
<comment type="caution">
    <text evidence="3">The sequence shown here is derived from an EMBL/GenBank/DDBJ whole genome shotgun (WGS) entry which is preliminary data.</text>
</comment>
<evidence type="ECO:0000313" key="4">
    <source>
        <dbReference type="Proteomes" id="UP000278440"/>
    </source>
</evidence>
<feature type="domain" description="Activator of Hsp90 ATPase homologue 1/2-like C-terminal" evidence="2">
    <location>
        <begin position="30"/>
        <end position="138"/>
    </location>
</feature>
<protein>
    <submittedName>
        <fullName evidence="3">Uncharacterized protein YndB with AHSA1/START domain</fullName>
    </submittedName>
</protein>
<comment type="similarity">
    <text evidence="1">Belongs to the AHA1 family.</text>
</comment>
<sequence length="172" mass="18574">MATPLDEMLAAVHRTGGSVTVEIDRLYPTTAPDLWSACTEPDRLARWFARVTGDLRPGGEFTIHFDDDDTPACTLTDCTPPESFVWRWPVGGHDTTVTVEVAADPGGARLRLCHEGLPEGPAAGYAAGWDTYVRRLEADLSHDDAADGDALPDWDATWGALHPLYRAALASA</sequence>
<dbReference type="SUPFAM" id="SSF55961">
    <property type="entry name" value="Bet v1-like"/>
    <property type="match status" value="1"/>
</dbReference>
<dbReference type="CDD" id="cd08899">
    <property type="entry name" value="SRPBCC_CalC_Aha1-like_6"/>
    <property type="match status" value="1"/>
</dbReference>
<dbReference type="Pfam" id="PF08327">
    <property type="entry name" value="AHSA1"/>
    <property type="match status" value="1"/>
</dbReference>
<dbReference type="InterPro" id="IPR013538">
    <property type="entry name" value="ASHA1/2-like_C"/>
</dbReference>
<reference evidence="3 4" key="1">
    <citation type="submission" date="2018-10" db="EMBL/GenBank/DDBJ databases">
        <title>Sequencing the genomes of 1000 actinobacteria strains.</title>
        <authorList>
            <person name="Klenk H.-P."/>
        </authorList>
    </citation>
    <scope>NUCLEOTIDE SEQUENCE [LARGE SCALE GENOMIC DNA]</scope>
    <source>
        <strain evidence="3 4">DSM 44267</strain>
    </source>
</reference>
<accession>A0A495Y0S8</accession>
<name>A0A495Y0S8_9MICO</name>
<dbReference type="EMBL" id="RBXT01000001">
    <property type="protein sequence ID" value="RKT78363.1"/>
    <property type="molecule type" value="Genomic_DNA"/>
</dbReference>
<proteinExistence type="inferred from homology"/>
<dbReference type="AlphaFoldDB" id="A0A495Y0S8"/>
<dbReference type="Proteomes" id="UP000278440">
    <property type="component" value="Unassembled WGS sequence"/>
</dbReference>
<dbReference type="OrthoDB" id="8117292at2"/>
<evidence type="ECO:0000313" key="3">
    <source>
        <dbReference type="EMBL" id="RKT78363.1"/>
    </source>
</evidence>
<evidence type="ECO:0000259" key="2">
    <source>
        <dbReference type="Pfam" id="PF08327"/>
    </source>
</evidence>
<dbReference type="InterPro" id="IPR023393">
    <property type="entry name" value="START-like_dom_sf"/>
</dbReference>